<feature type="DNA-binding region" description="H-T-H motif" evidence="4">
    <location>
        <begin position="36"/>
        <end position="55"/>
    </location>
</feature>
<dbReference type="OrthoDB" id="9811084at2"/>
<dbReference type="Gene3D" id="1.10.357.10">
    <property type="entry name" value="Tetracycline Repressor, domain 2"/>
    <property type="match status" value="1"/>
</dbReference>
<dbReference type="InterPro" id="IPR001647">
    <property type="entry name" value="HTH_TetR"/>
</dbReference>
<evidence type="ECO:0000256" key="3">
    <source>
        <dbReference type="ARBA" id="ARBA00023163"/>
    </source>
</evidence>
<sequence>MTHPPLPKTARGRQRREQILRAAERVIGRKGYSDASIADITAEAHTALGTFYIYFGSKEDVFTQLVAEMGRMTRRVLSDVAAASGDRLEAERRGLLAFLQFVQERPELYRIVEEARFVNPPAYRAYFTTFAAAYREGLETAAAEGEISPGDAEVRAWALMGMAKTLGERYVLWNDGTPLDHVADEAFRMIRDGLGTGHG</sequence>
<name>A0A365U922_9RHOB</name>
<dbReference type="Proteomes" id="UP000253370">
    <property type="component" value="Unassembled WGS sequence"/>
</dbReference>
<dbReference type="SUPFAM" id="SSF48498">
    <property type="entry name" value="Tetracyclin repressor-like, C-terminal domain"/>
    <property type="match status" value="1"/>
</dbReference>
<dbReference type="AlphaFoldDB" id="A0A365U922"/>
<dbReference type="PRINTS" id="PR00455">
    <property type="entry name" value="HTHTETR"/>
</dbReference>
<dbReference type="GO" id="GO:0003700">
    <property type="term" value="F:DNA-binding transcription factor activity"/>
    <property type="evidence" value="ECO:0007669"/>
    <property type="project" value="TreeGrafter"/>
</dbReference>
<keyword evidence="2 4" id="KW-0238">DNA-binding</keyword>
<keyword evidence="1" id="KW-0805">Transcription regulation</keyword>
<accession>A0A365U922</accession>
<feature type="domain" description="HTH tetR-type" evidence="5">
    <location>
        <begin position="13"/>
        <end position="73"/>
    </location>
</feature>
<dbReference type="InterPro" id="IPR036271">
    <property type="entry name" value="Tet_transcr_reg_TetR-rel_C_sf"/>
</dbReference>
<dbReference type="PANTHER" id="PTHR30055">
    <property type="entry name" value="HTH-TYPE TRANSCRIPTIONAL REGULATOR RUTR"/>
    <property type="match status" value="1"/>
</dbReference>
<keyword evidence="3" id="KW-0804">Transcription</keyword>
<dbReference type="InterPro" id="IPR050109">
    <property type="entry name" value="HTH-type_TetR-like_transc_reg"/>
</dbReference>
<evidence type="ECO:0000313" key="7">
    <source>
        <dbReference type="Proteomes" id="UP000253370"/>
    </source>
</evidence>
<proteinExistence type="predicted"/>
<dbReference type="PANTHER" id="PTHR30055:SF234">
    <property type="entry name" value="HTH-TYPE TRANSCRIPTIONAL REGULATOR BETI"/>
    <property type="match status" value="1"/>
</dbReference>
<dbReference type="RefSeq" id="WP_113288768.1">
    <property type="nucleotide sequence ID" value="NZ_QNTQ01000006.1"/>
</dbReference>
<dbReference type="GO" id="GO:0000976">
    <property type="term" value="F:transcription cis-regulatory region binding"/>
    <property type="evidence" value="ECO:0007669"/>
    <property type="project" value="TreeGrafter"/>
</dbReference>
<protein>
    <submittedName>
        <fullName evidence="6">TetR/AcrR family transcriptional regulator</fullName>
    </submittedName>
</protein>
<gene>
    <name evidence="6" type="ORF">DRV85_07150</name>
</gene>
<dbReference type="EMBL" id="QNTQ01000006">
    <property type="protein sequence ID" value="RBI85510.1"/>
    <property type="molecule type" value="Genomic_DNA"/>
</dbReference>
<dbReference type="PROSITE" id="PS50977">
    <property type="entry name" value="HTH_TETR_2"/>
    <property type="match status" value="1"/>
</dbReference>
<keyword evidence="7" id="KW-1185">Reference proteome</keyword>
<dbReference type="Gene3D" id="1.10.10.60">
    <property type="entry name" value="Homeodomain-like"/>
    <property type="match status" value="1"/>
</dbReference>
<comment type="caution">
    <text evidence="6">The sequence shown here is derived from an EMBL/GenBank/DDBJ whole genome shotgun (WGS) entry which is preliminary data.</text>
</comment>
<reference evidence="6 7" key="1">
    <citation type="submission" date="2018-07" db="EMBL/GenBank/DDBJ databases">
        <title>Rhodosalinus sp. strain E84T genomic sequence and assembly.</title>
        <authorList>
            <person name="Liu Z.-W."/>
            <person name="Lu D.-C."/>
        </authorList>
    </citation>
    <scope>NUCLEOTIDE SEQUENCE [LARGE SCALE GENOMIC DNA]</scope>
    <source>
        <strain evidence="6 7">E84</strain>
    </source>
</reference>
<organism evidence="6 7">
    <name type="scientific">Rhodosalinus halophilus</name>
    <dbReference type="NCBI Taxonomy" id="2259333"/>
    <lineage>
        <taxon>Bacteria</taxon>
        <taxon>Pseudomonadati</taxon>
        <taxon>Pseudomonadota</taxon>
        <taxon>Alphaproteobacteria</taxon>
        <taxon>Rhodobacterales</taxon>
        <taxon>Paracoccaceae</taxon>
        <taxon>Rhodosalinus</taxon>
    </lineage>
</organism>
<evidence type="ECO:0000256" key="1">
    <source>
        <dbReference type="ARBA" id="ARBA00023015"/>
    </source>
</evidence>
<evidence type="ECO:0000256" key="4">
    <source>
        <dbReference type="PROSITE-ProRule" id="PRU00335"/>
    </source>
</evidence>
<evidence type="ECO:0000313" key="6">
    <source>
        <dbReference type="EMBL" id="RBI85510.1"/>
    </source>
</evidence>
<evidence type="ECO:0000256" key="2">
    <source>
        <dbReference type="ARBA" id="ARBA00023125"/>
    </source>
</evidence>
<dbReference type="Pfam" id="PF00440">
    <property type="entry name" value="TetR_N"/>
    <property type="match status" value="1"/>
</dbReference>
<evidence type="ECO:0000259" key="5">
    <source>
        <dbReference type="PROSITE" id="PS50977"/>
    </source>
</evidence>
<dbReference type="SUPFAM" id="SSF46689">
    <property type="entry name" value="Homeodomain-like"/>
    <property type="match status" value="1"/>
</dbReference>
<dbReference type="InterPro" id="IPR009057">
    <property type="entry name" value="Homeodomain-like_sf"/>
</dbReference>